<dbReference type="Proteomes" id="UP000293902">
    <property type="component" value="Chromosome"/>
</dbReference>
<gene>
    <name evidence="2" type="ORF">DO021_06380</name>
    <name evidence="1" type="ORF">EYB58_15680</name>
</gene>
<reference evidence="2 3" key="1">
    <citation type="submission" date="2018-06" db="EMBL/GenBank/DDBJ databases">
        <title>Complete Genome Sequence of Desulfobacter hydrogenophilus (DSM3380).</title>
        <authorList>
            <person name="Marietou A."/>
            <person name="Schreiber L."/>
            <person name="Marshall I."/>
            <person name="Jorgensen B."/>
        </authorList>
    </citation>
    <scope>NUCLEOTIDE SEQUENCE [LARGE SCALE GENOMIC DNA]</scope>
    <source>
        <strain evidence="2 3">DSM 3380</strain>
    </source>
</reference>
<dbReference type="Proteomes" id="UP000248798">
    <property type="component" value="Unassembled WGS sequence"/>
</dbReference>
<dbReference type="EMBL" id="CP036313">
    <property type="protein sequence ID" value="QBH14226.1"/>
    <property type="molecule type" value="Genomic_DNA"/>
</dbReference>
<protein>
    <submittedName>
        <fullName evidence="2">Uncharacterized protein</fullName>
    </submittedName>
</protein>
<keyword evidence="4" id="KW-1185">Reference proteome</keyword>
<sequence length="62" mass="7043">MAKKTIREPGVKYAFGLSPFTSQSEYFFQLLAGMRINMAVALGVHFLNTQPFLSLCRTKISW</sequence>
<proteinExistence type="predicted"/>
<reference evidence="1 4" key="2">
    <citation type="submission" date="2019-02" db="EMBL/GenBank/DDBJ databases">
        <title>Complete genome sequence of Desulfobacter hydrogenophilus AcRS1.</title>
        <authorList>
            <person name="Marietou A."/>
            <person name="Lund M.B."/>
            <person name="Marshall I.P.G."/>
            <person name="Schreiber L."/>
            <person name="Jorgensen B."/>
        </authorList>
    </citation>
    <scope>NUCLEOTIDE SEQUENCE [LARGE SCALE GENOMIC DNA]</scope>
    <source>
        <strain evidence="1 4">AcRS1</strain>
    </source>
</reference>
<name>A0A328FI62_9BACT</name>
<evidence type="ECO:0000313" key="2">
    <source>
        <dbReference type="EMBL" id="RAM02843.1"/>
    </source>
</evidence>
<dbReference type="EMBL" id="QLNI01000010">
    <property type="protein sequence ID" value="RAM02843.1"/>
    <property type="molecule type" value="Genomic_DNA"/>
</dbReference>
<organism evidence="2 3">
    <name type="scientific">Desulfobacter hydrogenophilus</name>
    <dbReference type="NCBI Taxonomy" id="2291"/>
    <lineage>
        <taxon>Bacteria</taxon>
        <taxon>Pseudomonadati</taxon>
        <taxon>Thermodesulfobacteriota</taxon>
        <taxon>Desulfobacteria</taxon>
        <taxon>Desulfobacterales</taxon>
        <taxon>Desulfobacteraceae</taxon>
        <taxon>Desulfobacter</taxon>
    </lineage>
</organism>
<dbReference type="AlphaFoldDB" id="A0A328FI62"/>
<evidence type="ECO:0000313" key="1">
    <source>
        <dbReference type="EMBL" id="QBH14226.1"/>
    </source>
</evidence>
<dbReference type="RefSeq" id="WP_111954860.1">
    <property type="nucleotide sequence ID" value="NZ_CP036313.1"/>
</dbReference>
<accession>A0A328FI62</accession>
<evidence type="ECO:0000313" key="4">
    <source>
        <dbReference type="Proteomes" id="UP000293902"/>
    </source>
</evidence>
<evidence type="ECO:0000313" key="3">
    <source>
        <dbReference type="Proteomes" id="UP000248798"/>
    </source>
</evidence>